<keyword evidence="4" id="KW-0472">Membrane</keyword>
<accession>A0A0F9GXX8</accession>
<gene>
    <name evidence="7" type="ORF">LCGC14_2129830</name>
</gene>
<evidence type="ECO:0000256" key="4">
    <source>
        <dbReference type="ARBA" id="ARBA00023136"/>
    </source>
</evidence>
<dbReference type="AlphaFoldDB" id="A0A0F9GXX8"/>
<reference evidence="7" key="1">
    <citation type="journal article" date="2015" name="Nature">
        <title>Complex archaea that bridge the gap between prokaryotes and eukaryotes.</title>
        <authorList>
            <person name="Spang A."/>
            <person name="Saw J.H."/>
            <person name="Jorgensen S.L."/>
            <person name="Zaremba-Niedzwiedzka K."/>
            <person name="Martijn J."/>
            <person name="Lind A.E."/>
            <person name="van Eijk R."/>
            <person name="Schleper C."/>
            <person name="Guy L."/>
            <person name="Ettema T.J."/>
        </authorList>
    </citation>
    <scope>NUCLEOTIDE SEQUENCE</scope>
</reference>
<comment type="similarity">
    <text evidence="1">Belongs to the GTP-binding SRP family.</text>
</comment>
<dbReference type="GO" id="GO:0012505">
    <property type="term" value="C:endomembrane system"/>
    <property type="evidence" value="ECO:0007669"/>
    <property type="project" value="UniProtKB-SubCell"/>
</dbReference>
<dbReference type="PANTHER" id="PTHR43134:SF1">
    <property type="entry name" value="SIGNAL RECOGNITION PARTICLE RECEPTOR SUBUNIT ALPHA"/>
    <property type="match status" value="1"/>
</dbReference>
<evidence type="ECO:0000259" key="6">
    <source>
        <dbReference type="Pfam" id="PF00448"/>
    </source>
</evidence>
<evidence type="ECO:0000256" key="2">
    <source>
        <dbReference type="ARBA" id="ARBA00022741"/>
    </source>
</evidence>
<dbReference type="PANTHER" id="PTHR43134">
    <property type="entry name" value="SIGNAL RECOGNITION PARTICLE RECEPTOR SUBUNIT ALPHA"/>
    <property type="match status" value="1"/>
</dbReference>
<dbReference type="GO" id="GO:0003924">
    <property type="term" value="F:GTPase activity"/>
    <property type="evidence" value="ECO:0007669"/>
    <property type="project" value="TreeGrafter"/>
</dbReference>
<comment type="caution">
    <text evidence="7">The sequence shown here is derived from an EMBL/GenBank/DDBJ whole genome shotgun (WGS) entry which is preliminary data.</text>
</comment>
<feature type="non-terminal residue" evidence="7">
    <location>
        <position position="160"/>
    </location>
</feature>
<keyword evidence="3" id="KW-0342">GTP-binding</keyword>
<dbReference type="GO" id="GO:0005525">
    <property type="term" value="F:GTP binding"/>
    <property type="evidence" value="ECO:0007669"/>
    <property type="project" value="UniProtKB-KW"/>
</dbReference>
<dbReference type="Pfam" id="PF00448">
    <property type="entry name" value="SRP54"/>
    <property type="match status" value="1"/>
</dbReference>
<dbReference type="SUPFAM" id="SSF52540">
    <property type="entry name" value="P-loop containing nucleoside triphosphate hydrolases"/>
    <property type="match status" value="1"/>
</dbReference>
<dbReference type="EMBL" id="LAZR01026687">
    <property type="protein sequence ID" value="KKL67952.1"/>
    <property type="molecule type" value="Genomic_DNA"/>
</dbReference>
<dbReference type="GO" id="GO:0005886">
    <property type="term" value="C:plasma membrane"/>
    <property type="evidence" value="ECO:0007669"/>
    <property type="project" value="TreeGrafter"/>
</dbReference>
<dbReference type="Gene3D" id="3.40.50.300">
    <property type="entry name" value="P-loop containing nucleotide triphosphate hydrolases"/>
    <property type="match status" value="1"/>
</dbReference>
<proteinExistence type="inferred from homology"/>
<keyword evidence="2" id="KW-0547">Nucleotide-binding</keyword>
<dbReference type="InterPro" id="IPR027417">
    <property type="entry name" value="P-loop_NTPase"/>
</dbReference>
<comment type="subcellular location">
    <subcellularLocation>
        <location evidence="5">Endomembrane system</location>
        <topology evidence="5">Peripheral membrane protein</topology>
        <orientation evidence="5">Cytoplasmic side</orientation>
    </subcellularLocation>
</comment>
<name>A0A0F9GXX8_9ZZZZ</name>
<evidence type="ECO:0000256" key="5">
    <source>
        <dbReference type="ARBA" id="ARBA00029433"/>
    </source>
</evidence>
<protein>
    <recommendedName>
        <fullName evidence="6">SRP54-type proteins GTP-binding domain-containing protein</fullName>
    </recommendedName>
</protein>
<dbReference type="GO" id="GO:0006614">
    <property type="term" value="P:SRP-dependent cotranslational protein targeting to membrane"/>
    <property type="evidence" value="ECO:0007669"/>
    <property type="project" value="InterPro"/>
</dbReference>
<dbReference type="GO" id="GO:0005047">
    <property type="term" value="F:signal recognition particle binding"/>
    <property type="evidence" value="ECO:0007669"/>
    <property type="project" value="TreeGrafter"/>
</dbReference>
<evidence type="ECO:0000256" key="3">
    <source>
        <dbReference type="ARBA" id="ARBA00023134"/>
    </source>
</evidence>
<dbReference type="InterPro" id="IPR000897">
    <property type="entry name" value="SRP54_GTPase_dom"/>
</dbReference>
<evidence type="ECO:0000313" key="7">
    <source>
        <dbReference type="EMBL" id="KKL67952.1"/>
    </source>
</evidence>
<sequence length="160" mass="17644">MSGLIFAFLISIVCVSCYQAWSIRHAFNSKRKHPNALARDDFLCKVDATPGACRQDGWTFSVMIRGKVTAPFEGCDADVRVLIEDVTQRTGGAKAVLCSAKQWQMADSTAFCLCANIGKLAKQWRDQGHRVMLAACDTFRAAAVEQLALWAQRLGTDIIK</sequence>
<evidence type="ECO:0000256" key="1">
    <source>
        <dbReference type="ARBA" id="ARBA00008531"/>
    </source>
</evidence>
<feature type="domain" description="SRP54-type proteins GTP-binding" evidence="6">
    <location>
        <begin position="116"/>
        <end position="159"/>
    </location>
</feature>
<organism evidence="7">
    <name type="scientific">marine sediment metagenome</name>
    <dbReference type="NCBI Taxonomy" id="412755"/>
    <lineage>
        <taxon>unclassified sequences</taxon>
        <taxon>metagenomes</taxon>
        <taxon>ecological metagenomes</taxon>
    </lineage>
</organism>